<evidence type="ECO:0000259" key="4">
    <source>
        <dbReference type="PROSITE" id="PS50977"/>
    </source>
</evidence>
<evidence type="ECO:0000313" key="5">
    <source>
        <dbReference type="EMBL" id="GFG63505.1"/>
    </source>
</evidence>
<evidence type="ECO:0000313" key="6">
    <source>
        <dbReference type="Proteomes" id="UP000465306"/>
    </source>
</evidence>
<sequence>MNAMTGARDESAPPIRRRPKDRKAQIARASTDAFSAHGYHAVSMEDIASRVGISPAALYRHSPSKYDLFRDAVLSLGRQLVDATAFADDATGTDPAELLTGLIGALVDTTIANRTAGGLYRWEGRYLRGADQTTLKDQLKLTNRRLQRPLSALRPKLQPPHLWTLSAAALSVIGSITDHSMPLAVNEIRSGVAEMAADVLAAELPAIKGRASMPSPRPVVTAAAGVYEFVLSESMRLFYERGFRDTSMDDIAAAVGMQPSGLYRYFPSKVDILAAAYRRAADRCSADVAKVIAKTDDPEVALAALVDAYVARSFARPEIAYVYYTERHNLPPDELSMLDTIQQSTAEAWARLMTAVRPELSVARARYGVYAAYALIVDSGRLVRRHDFAQARSTARRLTEITALGRPAKRR</sequence>
<feature type="region of interest" description="Disordered" evidence="3">
    <location>
        <begin position="1"/>
        <end position="22"/>
    </location>
</feature>
<evidence type="ECO:0000256" key="3">
    <source>
        <dbReference type="SAM" id="MobiDB-lite"/>
    </source>
</evidence>
<dbReference type="InterPro" id="IPR050109">
    <property type="entry name" value="HTH-type_TetR-like_transc_reg"/>
</dbReference>
<evidence type="ECO:0000256" key="2">
    <source>
        <dbReference type="PROSITE-ProRule" id="PRU00335"/>
    </source>
</evidence>
<keyword evidence="6" id="KW-1185">Reference proteome</keyword>
<dbReference type="Pfam" id="PF00440">
    <property type="entry name" value="TetR_N"/>
    <property type="match status" value="2"/>
</dbReference>
<feature type="DNA-binding region" description="H-T-H motif" evidence="2">
    <location>
        <begin position="43"/>
        <end position="62"/>
    </location>
</feature>
<reference evidence="5 6" key="1">
    <citation type="journal article" date="2019" name="Emerg. Microbes Infect.">
        <title>Comprehensive subspecies identification of 175 nontuberculous mycobacteria species based on 7547 genomic profiles.</title>
        <authorList>
            <person name="Matsumoto Y."/>
            <person name="Kinjo T."/>
            <person name="Motooka D."/>
            <person name="Nabeya D."/>
            <person name="Jung N."/>
            <person name="Uechi K."/>
            <person name="Horii T."/>
            <person name="Iida T."/>
            <person name="Fujita J."/>
            <person name="Nakamura S."/>
        </authorList>
    </citation>
    <scope>NUCLEOTIDE SEQUENCE [LARGE SCALE GENOMIC DNA]</scope>
    <source>
        <strain evidence="5 6">JCM 13573</strain>
    </source>
</reference>
<feature type="domain" description="HTH tetR-type" evidence="4">
    <location>
        <begin position="20"/>
        <end position="80"/>
    </location>
</feature>
<keyword evidence="1 2" id="KW-0238">DNA-binding</keyword>
<dbReference type="PANTHER" id="PTHR30055">
    <property type="entry name" value="HTH-TYPE TRANSCRIPTIONAL REGULATOR RUTR"/>
    <property type="match status" value="1"/>
</dbReference>
<dbReference type="SUPFAM" id="SSF46689">
    <property type="entry name" value="Homeodomain-like"/>
    <property type="match status" value="2"/>
</dbReference>
<dbReference type="InterPro" id="IPR001647">
    <property type="entry name" value="HTH_TetR"/>
</dbReference>
<accession>A0ABQ1BIK1</accession>
<proteinExistence type="predicted"/>
<name>A0ABQ1BIK1_9MYCO</name>
<dbReference type="Gene3D" id="1.10.357.10">
    <property type="entry name" value="Tetracycline Repressor, domain 2"/>
    <property type="match status" value="2"/>
</dbReference>
<dbReference type="PROSITE" id="PS50977">
    <property type="entry name" value="HTH_TETR_2"/>
    <property type="match status" value="2"/>
</dbReference>
<dbReference type="PRINTS" id="PR00455">
    <property type="entry name" value="HTHTETR"/>
</dbReference>
<dbReference type="Gene3D" id="1.10.10.60">
    <property type="entry name" value="Homeodomain-like"/>
    <property type="match status" value="2"/>
</dbReference>
<feature type="domain" description="HTH tetR-type" evidence="4">
    <location>
        <begin position="224"/>
        <end position="284"/>
    </location>
</feature>
<dbReference type="PANTHER" id="PTHR30055:SF237">
    <property type="entry name" value="TRANSCRIPTIONAL REPRESSOR MCE3R"/>
    <property type="match status" value="1"/>
</dbReference>
<dbReference type="EMBL" id="BLKU01000002">
    <property type="protein sequence ID" value="GFG63505.1"/>
    <property type="molecule type" value="Genomic_DNA"/>
</dbReference>
<organism evidence="5 6">
    <name type="scientific">Mycobacterium kubicae</name>
    <dbReference type="NCBI Taxonomy" id="120959"/>
    <lineage>
        <taxon>Bacteria</taxon>
        <taxon>Bacillati</taxon>
        <taxon>Actinomycetota</taxon>
        <taxon>Actinomycetes</taxon>
        <taxon>Mycobacteriales</taxon>
        <taxon>Mycobacteriaceae</taxon>
        <taxon>Mycobacterium</taxon>
        <taxon>Mycobacterium simiae complex</taxon>
    </lineage>
</organism>
<feature type="DNA-binding region" description="H-T-H motif" evidence="2">
    <location>
        <begin position="247"/>
        <end position="266"/>
    </location>
</feature>
<comment type="caution">
    <text evidence="5">The sequence shown here is derived from an EMBL/GenBank/DDBJ whole genome shotgun (WGS) entry which is preliminary data.</text>
</comment>
<dbReference type="Proteomes" id="UP000465306">
    <property type="component" value="Unassembled WGS sequence"/>
</dbReference>
<protein>
    <submittedName>
        <fullName evidence="5">TetR family transcriptional regulator</fullName>
    </submittedName>
</protein>
<gene>
    <name evidence="5" type="ORF">MKUB_09950</name>
</gene>
<evidence type="ECO:0000256" key="1">
    <source>
        <dbReference type="ARBA" id="ARBA00023125"/>
    </source>
</evidence>
<dbReference type="InterPro" id="IPR009057">
    <property type="entry name" value="Homeodomain-like_sf"/>
</dbReference>